<comment type="caution">
    <text evidence="1">The sequence shown here is derived from an EMBL/GenBank/DDBJ whole genome shotgun (WGS) entry which is preliminary data.</text>
</comment>
<reference evidence="1" key="1">
    <citation type="submission" date="2022-07" db="EMBL/GenBank/DDBJ databases">
        <title>Genome Sequence of Lecanicillium saksenae.</title>
        <authorList>
            <person name="Buettner E."/>
        </authorList>
    </citation>
    <scope>NUCLEOTIDE SEQUENCE</scope>
    <source>
        <strain evidence="1">VT-O1</strain>
    </source>
</reference>
<dbReference type="Proteomes" id="UP001148737">
    <property type="component" value="Unassembled WGS sequence"/>
</dbReference>
<protein>
    <submittedName>
        <fullName evidence="1">Uncharacterized protein</fullName>
    </submittedName>
</protein>
<accession>A0ACC1RAI9</accession>
<sequence>MLYSRAARPWTVDRGPWTVDRGPWTVDNSKSWNEQQHSPSLSAEMMMWFRDFYLPKKADWSNPEASPLLWTGDWSKLPPAVVIVAGMDVLRDEGEAFGEKLRQAGVNVQVTTFIDQPHIFPAMSGALEDGRRAITIMCESLYDAFYNNNSIFARPNI</sequence>
<keyword evidence="2" id="KW-1185">Reference proteome</keyword>
<name>A0ACC1RAI9_9HYPO</name>
<evidence type="ECO:0000313" key="1">
    <source>
        <dbReference type="EMBL" id="KAJ3499530.1"/>
    </source>
</evidence>
<gene>
    <name evidence="1" type="ORF">NLG97_g258</name>
</gene>
<proteinExistence type="predicted"/>
<organism evidence="1 2">
    <name type="scientific">Lecanicillium saksenae</name>
    <dbReference type="NCBI Taxonomy" id="468837"/>
    <lineage>
        <taxon>Eukaryota</taxon>
        <taxon>Fungi</taxon>
        <taxon>Dikarya</taxon>
        <taxon>Ascomycota</taxon>
        <taxon>Pezizomycotina</taxon>
        <taxon>Sordariomycetes</taxon>
        <taxon>Hypocreomycetidae</taxon>
        <taxon>Hypocreales</taxon>
        <taxon>Cordycipitaceae</taxon>
        <taxon>Lecanicillium</taxon>
    </lineage>
</organism>
<evidence type="ECO:0000313" key="2">
    <source>
        <dbReference type="Proteomes" id="UP001148737"/>
    </source>
</evidence>
<dbReference type="EMBL" id="JANAKD010000007">
    <property type="protein sequence ID" value="KAJ3499530.1"/>
    <property type="molecule type" value="Genomic_DNA"/>
</dbReference>